<feature type="chain" id="PRO_5045356981" evidence="1">
    <location>
        <begin position="23"/>
        <end position="162"/>
    </location>
</feature>
<dbReference type="EMBL" id="BAABCT010000003">
    <property type="protein sequence ID" value="GAA4071369.1"/>
    <property type="molecule type" value="Genomic_DNA"/>
</dbReference>
<keyword evidence="1" id="KW-0732">Signal</keyword>
<feature type="signal peptide" evidence="1">
    <location>
        <begin position="1"/>
        <end position="22"/>
    </location>
</feature>
<dbReference type="Proteomes" id="UP001500367">
    <property type="component" value="Unassembled WGS sequence"/>
</dbReference>
<evidence type="ECO:0000313" key="3">
    <source>
        <dbReference type="Proteomes" id="UP001500367"/>
    </source>
</evidence>
<gene>
    <name evidence="2" type="ORF">GCM10022389_15760</name>
</gene>
<evidence type="ECO:0000313" key="2">
    <source>
        <dbReference type="EMBL" id="GAA4071369.1"/>
    </source>
</evidence>
<name>A0ABP7VNW6_9FLAO</name>
<reference evidence="3" key="1">
    <citation type="journal article" date="2019" name="Int. J. Syst. Evol. Microbiol.">
        <title>The Global Catalogue of Microorganisms (GCM) 10K type strain sequencing project: providing services to taxonomists for standard genome sequencing and annotation.</title>
        <authorList>
            <consortium name="The Broad Institute Genomics Platform"/>
            <consortium name="The Broad Institute Genome Sequencing Center for Infectious Disease"/>
            <person name="Wu L."/>
            <person name="Ma J."/>
        </authorList>
    </citation>
    <scope>NUCLEOTIDE SEQUENCE [LARGE SCALE GENOMIC DNA]</scope>
    <source>
        <strain evidence="3">JCM 17069</strain>
    </source>
</reference>
<accession>A0ABP7VNW6</accession>
<evidence type="ECO:0000256" key="1">
    <source>
        <dbReference type="SAM" id="SignalP"/>
    </source>
</evidence>
<comment type="caution">
    <text evidence="2">The sequence shown here is derived from an EMBL/GenBank/DDBJ whole genome shotgun (WGS) entry which is preliminary data.</text>
</comment>
<dbReference type="RefSeq" id="WP_344816179.1">
    <property type="nucleotide sequence ID" value="NZ_BAABCT010000003.1"/>
</dbReference>
<keyword evidence="3" id="KW-1185">Reference proteome</keyword>
<organism evidence="2 3">
    <name type="scientific">Flavobacterium cheonanense</name>
    <dbReference type="NCBI Taxonomy" id="706183"/>
    <lineage>
        <taxon>Bacteria</taxon>
        <taxon>Pseudomonadati</taxon>
        <taxon>Bacteroidota</taxon>
        <taxon>Flavobacteriia</taxon>
        <taxon>Flavobacteriales</taxon>
        <taxon>Flavobacteriaceae</taxon>
        <taxon>Flavobacterium</taxon>
    </lineage>
</organism>
<protein>
    <submittedName>
        <fullName evidence="2">Uncharacterized protein</fullName>
    </submittedName>
</protein>
<sequence length="162" mass="18672">MKTLKSVFTISLLLGSITFASAQFGGNRMNNGMGMGMGTRNQQNIQNNSNFGRNEKSAEEIEKERVENINKTVEFLKTELKLDELQIIVIRKEIETSSKKIYAVVKNDEISEEDKTKEIEAISEKTDTTINTFLNAEQKEKYKKFIENKKENLNKLKEKRSR</sequence>
<proteinExistence type="predicted"/>